<organism evidence="3 4">
    <name type="scientific">Rhodopirellula bahusiensis</name>
    <dbReference type="NCBI Taxonomy" id="2014065"/>
    <lineage>
        <taxon>Bacteria</taxon>
        <taxon>Pseudomonadati</taxon>
        <taxon>Planctomycetota</taxon>
        <taxon>Planctomycetia</taxon>
        <taxon>Pirellulales</taxon>
        <taxon>Pirellulaceae</taxon>
        <taxon>Rhodopirellula</taxon>
    </lineage>
</organism>
<accession>A0A2G1W6D7</accession>
<feature type="compositionally biased region" description="Acidic residues" evidence="1">
    <location>
        <begin position="251"/>
        <end position="299"/>
    </location>
</feature>
<keyword evidence="2" id="KW-0812">Transmembrane</keyword>
<keyword evidence="2" id="KW-0472">Membrane</keyword>
<evidence type="ECO:0000256" key="2">
    <source>
        <dbReference type="SAM" id="Phobius"/>
    </source>
</evidence>
<keyword evidence="2" id="KW-1133">Transmembrane helix</keyword>
<proteinExistence type="predicted"/>
<feature type="region of interest" description="Disordered" evidence="1">
    <location>
        <begin position="497"/>
        <end position="569"/>
    </location>
</feature>
<dbReference type="AlphaFoldDB" id="A0A2G1W6D7"/>
<dbReference type="Proteomes" id="UP000225740">
    <property type="component" value="Unassembled WGS sequence"/>
</dbReference>
<name>A0A2G1W6D7_9BACT</name>
<evidence type="ECO:0000313" key="3">
    <source>
        <dbReference type="EMBL" id="PHQ34390.1"/>
    </source>
</evidence>
<dbReference type="EMBL" id="NIZW01000011">
    <property type="protein sequence ID" value="PHQ34390.1"/>
    <property type="molecule type" value="Genomic_DNA"/>
</dbReference>
<reference evidence="3 4" key="1">
    <citation type="submission" date="2017-06" db="EMBL/GenBank/DDBJ databases">
        <title>Description of Rhodopirellula bahusiensis sp. nov.</title>
        <authorList>
            <person name="Kizina J."/>
            <person name="Harder J."/>
        </authorList>
    </citation>
    <scope>NUCLEOTIDE SEQUENCE [LARGE SCALE GENOMIC DNA]</scope>
    <source>
        <strain evidence="3 4">SWK21</strain>
    </source>
</reference>
<evidence type="ECO:0008006" key="5">
    <source>
        <dbReference type="Google" id="ProtNLM"/>
    </source>
</evidence>
<dbReference type="GeneID" id="90609450"/>
<protein>
    <recommendedName>
        <fullName evidence="5">DUF4350 domain-containing protein</fullName>
    </recommendedName>
</protein>
<evidence type="ECO:0000313" key="4">
    <source>
        <dbReference type="Proteomes" id="UP000225740"/>
    </source>
</evidence>
<dbReference type="RefSeq" id="WP_099261535.1">
    <property type="nucleotide sequence ID" value="NZ_NIZW01000011.1"/>
</dbReference>
<gene>
    <name evidence="3" type="ORF">CEE69_15345</name>
</gene>
<feature type="compositionally biased region" description="Low complexity" evidence="1">
    <location>
        <begin position="514"/>
        <end position="547"/>
    </location>
</feature>
<comment type="caution">
    <text evidence="3">The sequence shown here is derived from an EMBL/GenBank/DDBJ whole genome shotgun (WGS) entry which is preliminary data.</text>
</comment>
<dbReference type="OrthoDB" id="258729at2"/>
<evidence type="ECO:0000256" key="1">
    <source>
        <dbReference type="SAM" id="MobiDB-lite"/>
    </source>
</evidence>
<sequence>MNVPSPNAFSRPTSADASKIASSRSDLVRGVANKLSVALLLLCVSLSSGCNRLYTAYGKTDGTIGKKSLNGFGAFRKALTDDVGETERAELGEGWGEAELRSRNLTRLSSRAYQHDAIVWVPTAWPPANPVEISDWMTKWLRSGNRTVVFIVPDEGSTEAYWREASKLAPPEQRLEYRRRLAQQINLRLLEDVRRDDITVGKYFTARSLSARQNIDDRRIVSYDLDDFDSSRDVAASSIFSNVNVAVTTPSEDDSIEEAVEEAPEDEEQNDESELDAIFDESETDDDSAEEDVAEEDSADAQAEPPRSSRPSHQFESLAKSDGVTTLARITHPKWKDSRILVVAGGGMLTNFAMTDQPAIAMAEQIRNEILSTAEVGKDERVSFGFLSSDQYFVAISDAEPGAPSPTGMEMLTTWPISLITLHALFLGVVMCLMLLPTFGRARQVVYHRSTHFGNHLSAMAILMRRAGGMDFAKEKINHYMRVVRGEPDLFVVQDKPPIATNNTTAKQADKPDTSSGSSEPPTSTGSSTEPDSTATPDPSTSSSPTSGAHVATSSLDPPVPNEPAEKSP</sequence>
<keyword evidence="4" id="KW-1185">Reference proteome</keyword>
<feature type="region of interest" description="Disordered" evidence="1">
    <location>
        <begin position="249"/>
        <end position="322"/>
    </location>
</feature>
<feature type="transmembrane region" description="Helical" evidence="2">
    <location>
        <begin position="415"/>
        <end position="436"/>
    </location>
</feature>